<keyword evidence="3" id="KW-1185">Reference proteome</keyword>
<accession>A0A7Z0LQT3</accession>
<feature type="domain" description="GmrSD restriction endonucleases N-terminal" evidence="1">
    <location>
        <begin position="48"/>
        <end position="184"/>
    </location>
</feature>
<dbReference type="PANTHER" id="PTHR39639">
    <property type="entry name" value="CHROMOSOME 16, WHOLE GENOME SHOTGUN SEQUENCE"/>
    <property type="match status" value="1"/>
</dbReference>
<name>A0A7Z0LQT3_9GAMM</name>
<dbReference type="Pfam" id="PF03235">
    <property type="entry name" value="GmrSD_N"/>
    <property type="match status" value="1"/>
</dbReference>
<evidence type="ECO:0000313" key="3">
    <source>
        <dbReference type="Proteomes" id="UP000526892"/>
    </source>
</evidence>
<sequence length="357" mass="42564">MARKTVDEPISEEQLVAAENQIEEFYRRYDYDIREFPIEVIFNKCTELIEEDITEWFVPSYQRKHVWPDKQQSQFIESLLLNLPIPYLYVSDTGEESLIEIVDGSQRVRTIIRFIKSELKLSNMKTLFRLEGFTFSDFSKPSQRRFLRKTLRTIELLSMDEESRRDLFNRLNTGGLKLSDSEKRYGIRDGRFFELVKKLASDPLFHELCPLSKSKSVRREYDELVLRFFAYANNREGFVHNVEEFLDEYLDMMNESKFDSDEYEEQFMSVMTFVRDNFDYGFRKNERNKSVPRIRFEALSVGALEALREKPDLELTSSDWIYDPEDHFVELTTSDASNSRPKLHARIEYVKDKLLDF</sequence>
<evidence type="ECO:0000313" key="2">
    <source>
        <dbReference type="EMBL" id="NYS76912.1"/>
    </source>
</evidence>
<dbReference type="Proteomes" id="UP000526892">
    <property type="component" value="Unassembled WGS sequence"/>
</dbReference>
<organism evidence="2 3">
    <name type="scientific">Vreelandella glaciei</name>
    <dbReference type="NCBI Taxonomy" id="186761"/>
    <lineage>
        <taxon>Bacteria</taxon>
        <taxon>Pseudomonadati</taxon>
        <taxon>Pseudomonadota</taxon>
        <taxon>Gammaproteobacteria</taxon>
        <taxon>Oceanospirillales</taxon>
        <taxon>Halomonadaceae</taxon>
        <taxon>Vreelandella</taxon>
    </lineage>
</organism>
<comment type="caution">
    <text evidence="2">The sequence shown here is derived from an EMBL/GenBank/DDBJ whole genome shotgun (WGS) entry which is preliminary data.</text>
</comment>
<proteinExistence type="predicted"/>
<dbReference type="RefSeq" id="WP_179915245.1">
    <property type="nucleotide sequence ID" value="NZ_JACCDE010000004.1"/>
</dbReference>
<reference evidence="2 3" key="1">
    <citation type="journal article" date="2003" name="Extremophiles">
        <title>Halomonas glaciei sp. nov. isolated from fast ice of Adelie Land, Antarctica.</title>
        <authorList>
            <person name="Reddy G.S."/>
            <person name="Raghavan P.U."/>
            <person name="Sarita N.B."/>
            <person name="Prakash J.S."/>
            <person name="Nagesh N."/>
            <person name="Delille D."/>
            <person name="Shivaji S."/>
        </authorList>
    </citation>
    <scope>NUCLEOTIDE SEQUENCE [LARGE SCALE GENOMIC DNA]</scope>
    <source>
        <strain evidence="2 3">DD39</strain>
    </source>
</reference>
<protein>
    <submittedName>
        <fullName evidence="2">DUF262 domain-containing protein</fullName>
    </submittedName>
</protein>
<evidence type="ECO:0000259" key="1">
    <source>
        <dbReference type="Pfam" id="PF03235"/>
    </source>
</evidence>
<dbReference type="EMBL" id="JACCDE010000004">
    <property type="protein sequence ID" value="NYS76912.1"/>
    <property type="molecule type" value="Genomic_DNA"/>
</dbReference>
<gene>
    <name evidence="2" type="ORF">HZS80_04100</name>
</gene>
<dbReference type="PANTHER" id="PTHR39639:SF1">
    <property type="entry name" value="DUF262 DOMAIN-CONTAINING PROTEIN"/>
    <property type="match status" value="1"/>
</dbReference>
<dbReference type="InterPro" id="IPR004919">
    <property type="entry name" value="GmrSD_N"/>
</dbReference>
<dbReference type="AlphaFoldDB" id="A0A7Z0LQT3"/>